<protein>
    <submittedName>
        <fullName evidence="4">Two component transcriptional regulator, LuxR family</fullName>
    </submittedName>
</protein>
<evidence type="ECO:0000256" key="1">
    <source>
        <dbReference type="ARBA" id="ARBA00022553"/>
    </source>
</evidence>
<dbReference type="EMBL" id="FMVJ01000021">
    <property type="protein sequence ID" value="SCZ13523.1"/>
    <property type="molecule type" value="Genomic_DNA"/>
</dbReference>
<dbReference type="InterPro" id="IPR011006">
    <property type="entry name" value="CheY-like_superfamily"/>
</dbReference>
<dbReference type="OrthoDB" id="9814495at2"/>
<dbReference type="SMART" id="SM00421">
    <property type="entry name" value="HTH_LUXR"/>
    <property type="match status" value="1"/>
</dbReference>
<dbReference type="SUPFAM" id="SSF46894">
    <property type="entry name" value="C-terminal effector domain of the bipartite response regulators"/>
    <property type="match status" value="1"/>
</dbReference>
<gene>
    <name evidence="4" type="ORF">SAMN02927923_04456</name>
</gene>
<dbReference type="Pfam" id="PF00072">
    <property type="entry name" value="Response_reg"/>
    <property type="match status" value="1"/>
</dbReference>
<dbReference type="RefSeq" id="WP_091139656.1">
    <property type="nucleotide sequence ID" value="NZ_FMVJ01000021.1"/>
</dbReference>
<dbReference type="PRINTS" id="PR00038">
    <property type="entry name" value="HTHLUXR"/>
</dbReference>
<sequence length="216" mass="23589">MSRTIRVAVVDDHAMFRAGVIQSLAFDGEIEVVGEGGSAAEAVQLAKELAPDLILLDISMPGSGIQAAREILRMPEPPLVAMLTVSEDDDDVMQALQAGAVGYLPKGIRTPELIAAVRNLRDGRSVVPPELALRALTSRVRAEASPLASLSDQERRTLRLVAEGLSNREVGERLDVQEKTVKYHLTNILRKLRVRNRVEAVLIAKRGWNDLGDRVM</sequence>
<feature type="domain" description="HTH luxR-type" evidence="3">
    <location>
        <begin position="164"/>
        <end position="191"/>
    </location>
</feature>
<evidence type="ECO:0000256" key="2">
    <source>
        <dbReference type="ARBA" id="ARBA00023125"/>
    </source>
</evidence>
<proteinExistence type="predicted"/>
<dbReference type="InterPro" id="IPR016032">
    <property type="entry name" value="Sig_transdc_resp-reg_C-effctor"/>
</dbReference>
<dbReference type="InterPro" id="IPR001789">
    <property type="entry name" value="Sig_transdc_resp-reg_receiver"/>
</dbReference>
<dbReference type="GO" id="GO:0000160">
    <property type="term" value="P:phosphorelay signal transduction system"/>
    <property type="evidence" value="ECO:0007669"/>
    <property type="project" value="InterPro"/>
</dbReference>
<dbReference type="SMART" id="SM00448">
    <property type="entry name" value="REC"/>
    <property type="match status" value="1"/>
</dbReference>
<dbReference type="PANTHER" id="PTHR45566:SF2">
    <property type="entry name" value="NARL SUBFAMILY"/>
    <property type="match status" value="1"/>
</dbReference>
<evidence type="ECO:0000259" key="3">
    <source>
        <dbReference type="PROSITE" id="PS00622"/>
    </source>
</evidence>
<reference evidence="4 5" key="1">
    <citation type="submission" date="2016-10" db="EMBL/GenBank/DDBJ databases">
        <authorList>
            <person name="de Groot N.N."/>
        </authorList>
    </citation>
    <scope>NUCLEOTIDE SEQUENCE [LARGE SCALE GENOMIC DNA]</scope>
    <source>
        <strain evidence="4 5">CGMCC 1.7666</strain>
    </source>
</reference>
<keyword evidence="5" id="KW-1185">Reference proteome</keyword>
<dbReference type="PANTHER" id="PTHR45566">
    <property type="entry name" value="HTH-TYPE TRANSCRIPTIONAL REGULATOR YHJB-RELATED"/>
    <property type="match status" value="1"/>
</dbReference>
<keyword evidence="1" id="KW-0597">Phosphoprotein</keyword>
<dbReference type="GO" id="GO:0006355">
    <property type="term" value="P:regulation of DNA-templated transcription"/>
    <property type="evidence" value="ECO:0007669"/>
    <property type="project" value="InterPro"/>
</dbReference>
<dbReference type="SUPFAM" id="SSF52172">
    <property type="entry name" value="CheY-like"/>
    <property type="match status" value="1"/>
</dbReference>
<accession>A0A1G5LKU4</accession>
<dbReference type="InterPro" id="IPR000792">
    <property type="entry name" value="Tscrpt_reg_LuxR_C"/>
</dbReference>
<keyword evidence="2" id="KW-0238">DNA-binding</keyword>
<dbReference type="InterPro" id="IPR058245">
    <property type="entry name" value="NreC/VraR/RcsB-like_REC"/>
</dbReference>
<dbReference type="CDD" id="cd06170">
    <property type="entry name" value="LuxR_C_like"/>
    <property type="match status" value="1"/>
</dbReference>
<dbReference type="Gene3D" id="3.40.50.2300">
    <property type="match status" value="1"/>
</dbReference>
<dbReference type="STRING" id="549386.SAMN02927923_04456"/>
<dbReference type="GO" id="GO:0003677">
    <property type="term" value="F:DNA binding"/>
    <property type="evidence" value="ECO:0007669"/>
    <property type="project" value="UniProtKB-KW"/>
</dbReference>
<name>A0A1G5LKU4_9HYPH</name>
<dbReference type="InterPro" id="IPR051015">
    <property type="entry name" value="EvgA-like"/>
</dbReference>
<evidence type="ECO:0000313" key="4">
    <source>
        <dbReference type="EMBL" id="SCZ13523.1"/>
    </source>
</evidence>
<dbReference type="PROSITE" id="PS00622">
    <property type="entry name" value="HTH_LUXR_1"/>
    <property type="match status" value="1"/>
</dbReference>
<dbReference type="Pfam" id="PF00196">
    <property type="entry name" value="GerE"/>
    <property type="match status" value="1"/>
</dbReference>
<dbReference type="AlphaFoldDB" id="A0A1G5LKU4"/>
<organism evidence="4 5">
    <name type="scientific">Microvirga guangxiensis</name>
    <dbReference type="NCBI Taxonomy" id="549386"/>
    <lineage>
        <taxon>Bacteria</taxon>
        <taxon>Pseudomonadati</taxon>
        <taxon>Pseudomonadota</taxon>
        <taxon>Alphaproteobacteria</taxon>
        <taxon>Hyphomicrobiales</taxon>
        <taxon>Methylobacteriaceae</taxon>
        <taxon>Microvirga</taxon>
    </lineage>
</organism>
<evidence type="ECO:0000313" key="5">
    <source>
        <dbReference type="Proteomes" id="UP000199569"/>
    </source>
</evidence>
<dbReference type="Proteomes" id="UP000199569">
    <property type="component" value="Unassembled WGS sequence"/>
</dbReference>
<dbReference type="CDD" id="cd17535">
    <property type="entry name" value="REC_NarL-like"/>
    <property type="match status" value="1"/>
</dbReference>